<keyword evidence="3" id="KW-1185">Reference proteome</keyword>
<comment type="caution">
    <text evidence="2">The sequence shown here is derived from an EMBL/GenBank/DDBJ whole genome shotgun (WGS) entry which is preliminary data.</text>
</comment>
<evidence type="ECO:0000313" key="3">
    <source>
        <dbReference type="Proteomes" id="UP001500279"/>
    </source>
</evidence>
<reference evidence="2 3" key="1">
    <citation type="journal article" date="2019" name="Int. J. Syst. Evol. Microbiol.">
        <title>The Global Catalogue of Microorganisms (GCM) 10K type strain sequencing project: providing services to taxonomists for standard genome sequencing and annotation.</title>
        <authorList>
            <consortium name="The Broad Institute Genomics Platform"/>
            <consortium name="The Broad Institute Genome Sequencing Center for Infectious Disease"/>
            <person name="Wu L."/>
            <person name="Ma J."/>
        </authorList>
    </citation>
    <scope>NUCLEOTIDE SEQUENCE [LARGE SCALE GENOMIC DNA]</scope>
    <source>
        <strain evidence="2 3">JCM 15503</strain>
    </source>
</reference>
<sequence>MAGPVYHRVFRSPSAMPPAQEFAHPVPHLPRRPWRLTVFVLLALALVWLRPMDQLAERYTDQGWKRALTTFAAARLLNGALSLAREVEITGTVLGVGGSFHPGAVLAPVDELVEQFSSLMLGATLSFALQRLVQQIFSAWPLCLALSVLLLAWLAWAWRRPAAAPRLLAGAALGLLCLRLLVPLIALGNQAIYQGFLAPEYEQAQARISAVKTPELPPPTQGEGWTDRARAWLGQAPELARQLGDIKAQAEGLVEHLVRLAAVFLLQTLVLPLLFLWAAWRGVRLLMPLGRNSPGKG</sequence>
<feature type="transmembrane region" description="Helical" evidence="1">
    <location>
        <begin position="168"/>
        <end position="187"/>
    </location>
</feature>
<gene>
    <name evidence="2" type="ORF">GCM10009107_17820</name>
</gene>
<evidence type="ECO:0000313" key="2">
    <source>
        <dbReference type="EMBL" id="GAA0748390.1"/>
    </source>
</evidence>
<dbReference type="EMBL" id="BAAAEW010000008">
    <property type="protein sequence ID" value="GAA0748390.1"/>
    <property type="molecule type" value="Genomic_DNA"/>
</dbReference>
<evidence type="ECO:0000256" key="1">
    <source>
        <dbReference type="SAM" id="Phobius"/>
    </source>
</evidence>
<feature type="transmembrane region" description="Helical" evidence="1">
    <location>
        <begin position="257"/>
        <end position="280"/>
    </location>
</feature>
<protein>
    <submittedName>
        <fullName evidence="2">Uncharacterized protein</fullName>
    </submittedName>
</protein>
<feature type="transmembrane region" description="Helical" evidence="1">
    <location>
        <begin position="33"/>
        <end position="49"/>
    </location>
</feature>
<proteinExistence type="predicted"/>
<organism evidence="2 3">
    <name type="scientific">Ideonella azotifigens</name>
    <dbReference type="NCBI Taxonomy" id="513160"/>
    <lineage>
        <taxon>Bacteria</taxon>
        <taxon>Pseudomonadati</taxon>
        <taxon>Pseudomonadota</taxon>
        <taxon>Betaproteobacteria</taxon>
        <taxon>Burkholderiales</taxon>
        <taxon>Sphaerotilaceae</taxon>
        <taxon>Ideonella</taxon>
    </lineage>
</organism>
<dbReference type="Proteomes" id="UP001500279">
    <property type="component" value="Unassembled WGS sequence"/>
</dbReference>
<feature type="transmembrane region" description="Helical" evidence="1">
    <location>
        <begin position="136"/>
        <end position="156"/>
    </location>
</feature>
<keyword evidence="1" id="KW-0812">Transmembrane</keyword>
<accession>A0ABN1JX40</accession>
<keyword evidence="1" id="KW-1133">Transmembrane helix</keyword>
<keyword evidence="1" id="KW-0472">Membrane</keyword>
<name>A0ABN1JX40_9BURK</name>